<name>A0A7W6EYK9_9CAUL</name>
<dbReference type="RefSeq" id="WP_183195314.1">
    <property type="nucleotide sequence ID" value="NZ_JACIDA010000001.1"/>
</dbReference>
<feature type="signal peptide" evidence="5">
    <location>
        <begin position="1"/>
        <end position="20"/>
    </location>
</feature>
<dbReference type="AlphaFoldDB" id="A0A7W6EYK9"/>
<evidence type="ECO:0000256" key="2">
    <source>
        <dbReference type="ARBA" id="ARBA00008681"/>
    </source>
</evidence>
<evidence type="ECO:0000256" key="5">
    <source>
        <dbReference type="SAM" id="SignalP"/>
    </source>
</evidence>
<evidence type="ECO:0000313" key="8">
    <source>
        <dbReference type="Proteomes" id="UP000532936"/>
    </source>
</evidence>
<proteinExistence type="inferred from homology"/>
<comment type="similarity">
    <text evidence="2">Belongs to the rickettsiale 17 kDa surface antigen family.</text>
</comment>
<accession>A0A7W6EYK9</accession>
<feature type="domain" description="Glycine zipper 2TM" evidence="6">
    <location>
        <begin position="69"/>
        <end position="110"/>
    </location>
</feature>
<dbReference type="GO" id="GO:0009279">
    <property type="term" value="C:cell outer membrane"/>
    <property type="evidence" value="ECO:0007669"/>
    <property type="project" value="UniProtKB-SubCell"/>
</dbReference>
<evidence type="ECO:0000259" key="6">
    <source>
        <dbReference type="Pfam" id="PF05433"/>
    </source>
</evidence>
<protein>
    <recommendedName>
        <fullName evidence="3">17 kDa surface antigen</fullName>
    </recommendedName>
</protein>
<gene>
    <name evidence="7" type="ORF">GGR11_000574</name>
</gene>
<evidence type="ECO:0000313" key="7">
    <source>
        <dbReference type="EMBL" id="MBB3871060.1"/>
    </source>
</evidence>
<dbReference type="Proteomes" id="UP000532936">
    <property type="component" value="Unassembled WGS sequence"/>
</dbReference>
<comment type="subcellular location">
    <subcellularLocation>
        <location evidence="1">Cell outer membrane</location>
        <topology evidence="1">Lipid-anchor</topology>
    </subcellularLocation>
</comment>
<comment type="caution">
    <text evidence="7">The sequence shown here is derived from an EMBL/GenBank/DDBJ whole genome shotgun (WGS) entry which is preliminary data.</text>
</comment>
<organism evidence="7 8">
    <name type="scientific">Brevundimonas mediterranea</name>
    <dbReference type="NCBI Taxonomy" id="74329"/>
    <lineage>
        <taxon>Bacteria</taxon>
        <taxon>Pseudomonadati</taxon>
        <taxon>Pseudomonadota</taxon>
        <taxon>Alphaproteobacteria</taxon>
        <taxon>Caulobacterales</taxon>
        <taxon>Caulobacteraceae</taxon>
        <taxon>Brevundimonas</taxon>
    </lineage>
</organism>
<sequence>MRLSTKSLAAVAALTLGAVAAPMAASAQSYGYSQNYGTGAYAPSYAYGNGYQQPQYDPCARERQGRTGAGAVIGGGAGAVIGSQLAARGRRTEGSILGGVLGAVVGSQVGRSSSDACRLYQSRYGQSGYYAQDGYAQNGYSQPSYYDDRYSGDQGYRYDDYDRRDDYVQDRGYYDDRSRPVDSYQNSDGCRLAESQIRLPDGRRDTRYVRTCPDQYGRYRVVD</sequence>
<reference evidence="7 8" key="1">
    <citation type="submission" date="2020-08" db="EMBL/GenBank/DDBJ databases">
        <title>Genomic Encyclopedia of Type Strains, Phase IV (KMG-IV): sequencing the most valuable type-strain genomes for metagenomic binning, comparative biology and taxonomic classification.</title>
        <authorList>
            <person name="Goeker M."/>
        </authorList>
    </citation>
    <scope>NUCLEOTIDE SEQUENCE [LARGE SCALE GENOMIC DNA]</scope>
    <source>
        <strain evidence="7 8">DSM 14878</strain>
    </source>
</reference>
<evidence type="ECO:0000256" key="1">
    <source>
        <dbReference type="ARBA" id="ARBA00004459"/>
    </source>
</evidence>
<evidence type="ECO:0000256" key="4">
    <source>
        <dbReference type="ARBA" id="ARBA00023288"/>
    </source>
</evidence>
<dbReference type="InterPro" id="IPR008816">
    <property type="entry name" value="Gly_zipper_2TM_dom"/>
</dbReference>
<keyword evidence="4" id="KW-0449">Lipoprotein</keyword>
<keyword evidence="5" id="KW-0732">Signal</keyword>
<evidence type="ECO:0000256" key="3">
    <source>
        <dbReference type="ARBA" id="ARBA00015281"/>
    </source>
</evidence>
<dbReference type="Pfam" id="PF05433">
    <property type="entry name" value="Rick_17kDa_Anti"/>
    <property type="match status" value="1"/>
</dbReference>
<feature type="chain" id="PRO_5031087816" description="17 kDa surface antigen" evidence="5">
    <location>
        <begin position="21"/>
        <end position="223"/>
    </location>
</feature>
<dbReference type="EMBL" id="JACIDA010000001">
    <property type="protein sequence ID" value="MBB3871060.1"/>
    <property type="molecule type" value="Genomic_DNA"/>
</dbReference>